<dbReference type="Gene3D" id="3.30.420.40">
    <property type="match status" value="2"/>
</dbReference>
<evidence type="ECO:0000313" key="5">
    <source>
        <dbReference type="Proteomes" id="UP000012166"/>
    </source>
</evidence>
<evidence type="ECO:0000256" key="1">
    <source>
        <dbReference type="ARBA" id="ARBA00006129"/>
    </source>
</evidence>
<dbReference type="EMBL" id="AHMS02000018">
    <property type="protein sequence ID" value="EMN18298.1"/>
    <property type="molecule type" value="Genomic_DNA"/>
</dbReference>
<gene>
    <name evidence="4" type="ORF">LEP1GSC056_0552</name>
</gene>
<sequence length="640" mass="72456">MKLISDLFKTAHPNGSQRTLMAKHMQKKILGISAYYHDSAAALVVDGQILAAAQEERFTRKKHDSRFPVHAIEYCLKEAGLTFSELDDVVFYDKPLVKFERLLETYLTFAPKGIFSFFASMPVWIKEKLFLKSILKKEFQTLSGKGKPIPRLLFTEHHQAHAASAFFVSPFEEAAVLCMDGVGEWATSSVWIGKGNRLTPIWEIDFPHSLGLLYSAFTYYTGFKVNSGEYKVMGLAPYGEPKYVDLILDNLLDLKEDGTFRLNMKYFNYAAGLTMTNSKFHKLFGGPPRKPETKLGQKEMDLARSIQDVTEIVMKKIASTVRKETGLENLCMAGGVALNCVANGKIIEDKTFRNIFIQPAAGDAGGALGASLSCWYEYYDQKRTPAKDLTGSIQGSYLGPSYSEEEILSHLQSMGAKYEKLSPSSMDERLTSILAEGNVVGYFQGRMEFGPRALGARSIIGDPRNTKMQSVMNLKIKYRESFRPFAPAVISEKVSEFFELDTPSRPYMLIVAPISERHRIPMTQEQEKLFGIDKLNVPRSALPAITHVDYSARIQTVHKETNPKFYSLLETFEKKTGCPILVNTSFNVRGEPIVCTPEDAYRCFMRTEMDYLVLENILLNKKDQKQWEKDESWKEEFELD</sequence>
<dbReference type="CDD" id="cd24098">
    <property type="entry name" value="ASKHA_NBD_TobZ_N"/>
    <property type="match status" value="1"/>
</dbReference>
<dbReference type="InterPro" id="IPR051338">
    <property type="entry name" value="NodU/CmcH_Carbamoyltrnsfr"/>
</dbReference>
<dbReference type="Gene3D" id="3.90.870.20">
    <property type="entry name" value="Carbamoyltransferase, C-terminal domain"/>
    <property type="match status" value="1"/>
</dbReference>
<feature type="domain" description="Carbamoyltransferase C-terminal" evidence="3">
    <location>
        <begin position="433"/>
        <end position="621"/>
    </location>
</feature>
<evidence type="ECO:0000313" key="4">
    <source>
        <dbReference type="EMBL" id="EMN18298.1"/>
    </source>
</evidence>
<dbReference type="InterPro" id="IPR043129">
    <property type="entry name" value="ATPase_NBD"/>
</dbReference>
<evidence type="ECO:0000259" key="3">
    <source>
        <dbReference type="Pfam" id="PF16861"/>
    </source>
</evidence>
<feature type="domain" description="Carbamoyltransferase" evidence="2">
    <location>
        <begin position="28"/>
        <end position="371"/>
    </location>
</feature>
<dbReference type="Pfam" id="PF02543">
    <property type="entry name" value="Carbam_trans_N"/>
    <property type="match status" value="1"/>
</dbReference>
<dbReference type="Pfam" id="PF16861">
    <property type="entry name" value="Carbam_trans_C"/>
    <property type="match status" value="1"/>
</dbReference>
<dbReference type="InterPro" id="IPR003696">
    <property type="entry name" value="Carbtransf_dom"/>
</dbReference>
<dbReference type="PANTHER" id="PTHR34847">
    <property type="entry name" value="NODULATION PROTEIN U"/>
    <property type="match status" value="1"/>
</dbReference>
<dbReference type="SUPFAM" id="SSF53067">
    <property type="entry name" value="Actin-like ATPase domain"/>
    <property type="match status" value="1"/>
</dbReference>
<evidence type="ECO:0000259" key="2">
    <source>
        <dbReference type="Pfam" id="PF02543"/>
    </source>
</evidence>
<reference evidence="4 5" key="1">
    <citation type="submission" date="2013-01" db="EMBL/GenBank/DDBJ databases">
        <authorList>
            <person name="Harkins D.M."/>
            <person name="Durkin A.S."/>
            <person name="Brinkac L.M."/>
            <person name="Haft D.H."/>
            <person name="Selengut J.D."/>
            <person name="Sanka R."/>
            <person name="DePew J."/>
            <person name="Purushe J."/>
            <person name="Hartskeerl R.A."/>
            <person name="Ahmed A."/>
            <person name="van der Linden H."/>
            <person name="Goris M.G.A."/>
            <person name="Vinetz J.M."/>
            <person name="Sutton G.G."/>
            <person name="Nierman W.C."/>
            <person name="Fouts D.E."/>
        </authorList>
    </citation>
    <scope>NUCLEOTIDE SEQUENCE [LARGE SCALE GENOMIC DNA]</scope>
    <source>
        <strain evidence="4 5">Brem 328</strain>
    </source>
</reference>
<comment type="similarity">
    <text evidence="1">Belongs to the NodU/CmcH family.</text>
</comment>
<comment type="caution">
    <text evidence="4">The sequence shown here is derived from an EMBL/GenBank/DDBJ whole genome shotgun (WGS) entry which is preliminary data.</text>
</comment>
<dbReference type="InterPro" id="IPR031730">
    <property type="entry name" value="Carbam_trans_C"/>
</dbReference>
<dbReference type="AlphaFoldDB" id="A0ABC9SKE9"/>
<name>A0ABC9SKE9_LEPBO</name>
<dbReference type="PANTHER" id="PTHR34847:SF1">
    <property type="entry name" value="NODULATION PROTEIN U"/>
    <property type="match status" value="1"/>
</dbReference>
<organism evidence="4 5">
    <name type="scientific">Leptospira borgpetersenii str. Brem 328</name>
    <dbReference type="NCBI Taxonomy" id="1049780"/>
    <lineage>
        <taxon>Bacteria</taxon>
        <taxon>Pseudomonadati</taxon>
        <taxon>Spirochaetota</taxon>
        <taxon>Spirochaetia</taxon>
        <taxon>Leptospirales</taxon>
        <taxon>Leptospiraceae</taxon>
        <taxon>Leptospira</taxon>
    </lineage>
</organism>
<accession>A0ABC9SKE9</accession>
<dbReference type="InterPro" id="IPR038152">
    <property type="entry name" value="Carbam_trans_C_sf"/>
</dbReference>
<protein>
    <submittedName>
        <fullName evidence="4">Carbamoyltransferase</fullName>
    </submittedName>
</protein>
<dbReference type="Proteomes" id="UP000012166">
    <property type="component" value="Unassembled WGS sequence"/>
</dbReference>
<proteinExistence type="inferred from homology"/>